<reference evidence="2" key="1">
    <citation type="journal article" date="2020" name="MBio">
        <title>Horizontal gene transfer to a defensive symbiont with a reduced genome amongst a multipartite beetle microbiome.</title>
        <authorList>
            <person name="Waterworth S.C."/>
            <person name="Florez L.V."/>
            <person name="Rees E.R."/>
            <person name="Hertweck C."/>
            <person name="Kaltenpoth M."/>
            <person name="Kwan J.C."/>
        </authorList>
    </citation>
    <scope>NUCLEOTIDE SEQUENCE [LARGE SCALE GENOMIC DNA]</scope>
</reference>
<dbReference type="Proteomes" id="UP000490535">
    <property type="component" value="Unassembled WGS sequence"/>
</dbReference>
<dbReference type="AlphaFoldDB" id="A0A833PDM0"/>
<name>A0A833PDM0_ACIBZ</name>
<dbReference type="EMBL" id="WNDP01000089">
    <property type="protein sequence ID" value="KAF1022575.1"/>
    <property type="molecule type" value="Genomic_DNA"/>
</dbReference>
<sequence length="276" mass="31233">MGISPRKISIARTSIQENNTQHIKITRKKQLFLLFYTTGNARGDNLMIYSAITRRINIKNEKWFDKNQHLVFLVPIQDIAEIITTIASSITKRGGIGNVEIKEVSIFSHAWFDGPTGSAICTIDPVSIKQMGLSGWSQIDFQWADKSRFVMFGCNRATDTKDARIFARDLSECVNFKGIEVWGQSAPAKPSYYPDKRDSSILRNDDKGWHINFTYMVGSKPGDGLRATRGVPLPFPPAQPMKKYINGKLIERAFQNQFNDHGSHSYPIPNIKEVSF</sequence>
<evidence type="ECO:0000313" key="1">
    <source>
        <dbReference type="EMBL" id="KAF1022575.1"/>
    </source>
</evidence>
<proteinExistence type="predicted"/>
<organism evidence="1 2">
    <name type="scientific">Acinetobacter bereziniae</name>
    <name type="common">Acinetobacter genomosp. 10</name>
    <dbReference type="NCBI Taxonomy" id="106648"/>
    <lineage>
        <taxon>Bacteria</taxon>
        <taxon>Pseudomonadati</taxon>
        <taxon>Pseudomonadota</taxon>
        <taxon>Gammaproteobacteria</taxon>
        <taxon>Moraxellales</taxon>
        <taxon>Moraxellaceae</taxon>
        <taxon>Acinetobacter</taxon>
    </lineage>
</organism>
<comment type="caution">
    <text evidence="1">The sequence shown here is derived from an EMBL/GenBank/DDBJ whole genome shotgun (WGS) entry which is preliminary data.</text>
</comment>
<accession>A0A833PDM0</accession>
<evidence type="ECO:0000313" key="2">
    <source>
        <dbReference type="Proteomes" id="UP000490535"/>
    </source>
</evidence>
<protein>
    <submittedName>
        <fullName evidence="1">Uncharacterized protein</fullName>
    </submittedName>
</protein>
<gene>
    <name evidence="1" type="ORF">GAK29_03153</name>
</gene>